<evidence type="ECO:0000313" key="2">
    <source>
        <dbReference type="EMBL" id="RGP63212.1"/>
    </source>
</evidence>
<evidence type="ECO:0000313" key="3">
    <source>
        <dbReference type="Proteomes" id="UP000266234"/>
    </source>
</evidence>
<dbReference type="AlphaFoldDB" id="A0A395RTN7"/>
<gene>
    <name evidence="2" type="ORF">FLONG3_9967</name>
</gene>
<sequence>MKTATAYLLTAILSAANVSAECIEGTREEISPGYVVKHTCDFCRQGGAAIKNINSAAECAAIARDAGSNASTYYAPRKQCIVAKEGGKDLPYEGATFMEKVEEDRDPFEDEDPFQDGLTIAQCKAACNADAKYLSYSANKGTTGHINCYLYGTETAESTDGTWPNFVQYDKRCG</sequence>
<feature type="signal peptide" evidence="1">
    <location>
        <begin position="1"/>
        <end position="20"/>
    </location>
</feature>
<comment type="caution">
    <text evidence="2">The sequence shown here is derived from an EMBL/GenBank/DDBJ whole genome shotgun (WGS) entry which is preliminary data.</text>
</comment>
<dbReference type="EMBL" id="PXOG01000275">
    <property type="protein sequence ID" value="RGP63212.1"/>
    <property type="molecule type" value="Genomic_DNA"/>
</dbReference>
<organism evidence="2 3">
    <name type="scientific">Fusarium longipes</name>
    <dbReference type="NCBI Taxonomy" id="694270"/>
    <lineage>
        <taxon>Eukaryota</taxon>
        <taxon>Fungi</taxon>
        <taxon>Dikarya</taxon>
        <taxon>Ascomycota</taxon>
        <taxon>Pezizomycotina</taxon>
        <taxon>Sordariomycetes</taxon>
        <taxon>Hypocreomycetidae</taxon>
        <taxon>Hypocreales</taxon>
        <taxon>Nectriaceae</taxon>
        <taxon>Fusarium</taxon>
    </lineage>
</organism>
<feature type="chain" id="PRO_5017359966" evidence="1">
    <location>
        <begin position="21"/>
        <end position="174"/>
    </location>
</feature>
<protein>
    <submittedName>
        <fullName evidence="2">Uncharacterized protein</fullName>
    </submittedName>
</protein>
<keyword evidence="3" id="KW-1185">Reference proteome</keyword>
<evidence type="ECO:0000256" key="1">
    <source>
        <dbReference type="SAM" id="SignalP"/>
    </source>
</evidence>
<dbReference type="OrthoDB" id="5403707at2759"/>
<accession>A0A395RTN7</accession>
<dbReference type="Proteomes" id="UP000266234">
    <property type="component" value="Unassembled WGS sequence"/>
</dbReference>
<name>A0A395RTN7_9HYPO</name>
<proteinExistence type="predicted"/>
<reference evidence="2 3" key="1">
    <citation type="journal article" date="2018" name="PLoS Pathog.">
        <title>Evolution of structural diversity of trichothecenes, a family of toxins produced by plant pathogenic and entomopathogenic fungi.</title>
        <authorList>
            <person name="Proctor R.H."/>
            <person name="McCormick S.P."/>
            <person name="Kim H.S."/>
            <person name="Cardoza R.E."/>
            <person name="Stanley A.M."/>
            <person name="Lindo L."/>
            <person name="Kelly A."/>
            <person name="Brown D.W."/>
            <person name="Lee T."/>
            <person name="Vaughan M.M."/>
            <person name="Alexander N.J."/>
            <person name="Busman M."/>
            <person name="Gutierrez S."/>
        </authorList>
    </citation>
    <scope>NUCLEOTIDE SEQUENCE [LARGE SCALE GENOMIC DNA]</scope>
    <source>
        <strain evidence="2 3">NRRL 20695</strain>
    </source>
</reference>
<keyword evidence="1" id="KW-0732">Signal</keyword>